<proteinExistence type="predicted"/>
<feature type="compositionally biased region" description="Acidic residues" evidence="1">
    <location>
        <begin position="374"/>
        <end position="390"/>
    </location>
</feature>
<dbReference type="InterPro" id="IPR032675">
    <property type="entry name" value="LRR_dom_sf"/>
</dbReference>
<keyword evidence="3" id="KW-1185">Reference proteome</keyword>
<dbReference type="AlphaFoldDB" id="A0A1E1LQU0"/>
<dbReference type="OrthoDB" id="9994419at2759"/>
<gene>
    <name evidence="2" type="ORF">RAG0_16537</name>
</gene>
<organism evidence="2 3">
    <name type="scientific">Rhynchosporium agropyri</name>
    <dbReference type="NCBI Taxonomy" id="914238"/>
    <lineage>
        <taxon>Eukaryota</taxon>
        <taxon>Fungi</taxon>
        <taxon>Dikarya</taxon>
        <taxon>Ascomycota</taxon>
        <taxon>Pezizomycotina</taxon>
        <taxon>Leotiomycetes</taxon>
        <taxon>Helotiales</taxon>
        <taxon>Ploettnerulaceae</taxon>
        <taxon>Rhynchosporium</taxon>
    </lineage>
</organism>
<evidence type="ECO:0000313" key="3">
    <source>
        <dbReference type="Proteomes" id="UP000178912"/>
    </source>
</evidence>
<evidence type="ECO:0000313" key="2">
    <source>
        <dbReference type="EMBL" id="CZT12858.1"/>
    </source>
</evidence>
<dbReference type="Proteomes" id="UP000178912">
    <property type="component" value="Unassembled WGS sequence"/>
</dbReference>
<reference evidence="3" key="1">
    <citation type="submission" date="2016-03" db="EMBL/GenBank/DDBJ databases">
        <authorList>
            <person name="Guldener U."/>
        </authorList>
    </citation>
    <scope>NUCLEOTIDE SEQUENCE [LARGE SCALE GENOMIC DNA]</scope>
    <source>
        <strain evidence="3">04CH-RAC-A.6.1</strain>
    </source>
</reference>
<evidence type="ECO:0008006" key="4">
    <source>
        <dbReference type="Google" id="ProtNLM"/>
    </source>
</evidence>
<feature type="region of interest" description="Disordered" evidence="1">
    <location>
        <begin position="374"/>
        <end position="401"/>
    </location>
</feature>
<name>A0A1E1LQU0_9HELO</name>
<accession>A0A1E1LQU0</accession>
<evidence type="ECO:0000256" key="1">
    <source>
        <dbReference type="SAM" id="MobiDB-lite"/>
    </source>
</evidence>
<dbReference type="EMBL" id="FJUX01000170">
    <property type="protein sequence ID" value="CZT12858.1"/>
    <property type="molecule type" value="Genomic_DNA"/>
</dbReference>
<sequence>MTSISFMDWVSSVKGAPSHAVGSSPLERLPTELLNRILLYVAAPIPRKGWMPHILPGDNHSSPSSLLSCLLVSHRIHDIALFIMYRSPNIKTSKTSSITRFFDCLQRNPGLKSLTRTFDITRCTPSNFSFTTNHLSHLPQLRDLRLSLSHIKDISILYELLFRLLDLESLTLDISRLHENVSMLRGVFDSTSLPNTQCSTLNSLKLTDISGTGGLQIPGVLESLLPRMSKLRILDVSRTCVTVSALSSLPPTAKLTHLNIWGCLDLDLDDLVNFLVSHPGVRNTLRVLKAGSIADAAPLSERQISTLLASAPPTLRSLDLSLSNMGPSNIPHLQRLCRAQLSELSVGRNLSLCDIEDMLLRPHYEFRDLMIQEEEGEEEEEEEEEEDEEAEATKEGDAQEIMSEPMRNALALCRLRRRLDSVVSRRGVQRSRSRSRPGSRLRYLNLSSMMVEEQGLIAQSVILGRESGVEVVDVSGFSWEDWGVLKRVCRAVGWRERWEGRRVWVERL</sequence>
<protein>
    <recommendedName>
        <fullName evidence="4">Leucine Rich Repeat domain protein</fullName>
    </recommendedName>
</protein>
<dbReference type="Gene3D" id="3.80.10.10">
    <property type="entry name" value="Ribonuclease Inhibitor"/>
    <property type="match status" value="1"/>
</dbReference>
<dbReference type="SUPFAM" id="SSF52047">
    <property type="entry name" value="RNI-like"/>
    <property type="match status" value="1"/>
</dbReference>